<evidence type="ECO:0000313" key="8">
    <source>
        <dbReference type="EMBL" id="KAL2652581.1"/>
    </source>
</evidence>
<dbReference type="Gene3D" id="1.10.10.60">
    <property type="entry name" value="Homeodomain-like"/>
    <property type="match status" value="1"/>
</dbReference>
<evidence type="ECO:0000259" key="6">
    <source>
        <dbReference type="PROSITE" id="PS51925"/>
    </source>
</evidence>
<feature type="domain" description="DM2" evidence="6">
    <location>
        <begin position="269"/>
        <end position="348"/>
    </location>
</feature>
<dbReference type="PANTHER" id="PTHR13844">
    <property type="entry name" value="SWI/SNF-RELATED MATRIX-ASSOCIATED ACTIN-DEPENDENT REGULATOR OF CHROMATIN SUBFAMILY D"/>
    <property type="match status" value="1"/>
</dbReference>
<reference evidence="8 9" key="1">
    <citation type="submission" date="2024-09" db="EMBL/GenBank/DDBJ databases">
        <title>Chromosome-scale assembly of Riccia fluitans.</title>
        <authorList>
            <person name="Paukszto L."/>
            <person name="Sawicki J."/>
            <person name="Karawczyk K."/>
            <person name="Piernik-Szablinska J."/>
            <person name="Szczecinska M."/>
            <person name="Mazdziarz M."/>
        </authorList>
    </citation>
    <scope>NUCLEOTIDE SEQUENCE [LARGE SCALE GENOMIC DNA]</scope>
    <source>
        <strain evidence="8">Rf_01</strain>
        <tissue evidence="8">Aerial parts of the thallus</tissue>
    </source>
</reference>
<dbReference type="FunFam" id="1.10.245.10:FF:000004">
    <property type="entry name" value="Upstream activation factor subunit"/>
    <property type="match status" value="1"/>
</dbReference>
<keyword evidence="9" id="KW-1185">Reference proteome</keyword>
<dbReference type="SUPFAM" id="SSF109715">
    <property type="entry name" value="DEK C-terminal domain"/>
    <property type="match status" value="1"/>
</dbReference>
<keyword evidence="3" id="KW-0804">Transcription</keyword>
<accession>A0ABD1ZPD0</accession>
<dbReference type="AlphaFoldDB" id="A0ABD1ZPD0"/>
<protein>
    <recommendedName>
        <fullName evidence="10">Upstream activation factor subunit spp27</fullName>
    </recommendedName>
</protein>
<evidence type="ECO:0000256" key="4">
    <source>
        <dbReference type="ARBA" id="ARBA00023242"/>
    </source>
</evidence>
<comment type="subcellular location">
    <subcellularLocation>
        <location evidence="1">Nucleus</location>
    </subcellularLocation>
</comment>
<sequence length="348" mass="39761">MVSDDDIVRSLSTFLERADLSTTTSGVVRKHLEHEFGVDLTDRKVFIREQIDLYLRSHEPPVEEEEGFENGEVDEDEGGEEEQVEEEKPTRKAKKSENEPDSKRLKAKIDRAIKASLPKEKKKRAGGSGGGLNKACGLSPELQAIIGVTELPRTQVVKQLWAYIRENALQDPENKRKILCDDQLRGLFGVDSTDMFKMNKLLSRHIWPLEKKVAGEEDRKVKKPKIETPADEKEPDKVKIEKIDYEKVKVEKSEFEKVKTERKDSARGRGSGLPRLSEKLINFLGTDETEMAQHDVAKHIWDYIGQHKLQDAADRRTIICDEKLRDLFECDTFVGFNLTKLLTPHLKG</sequence>
<name>A0ABD1ZPD0_9MARC</name>
<dbReference type="InterPro" id="IPR003121">
    <property type="entry name" value="SWIB_MDM2_domain"/>
</dbReference>
<feature type="compositionally biased region" description="Acidic residues" evidence="5">
    <location>
        <begin position="62"/>
        <end position="85"/>
    </location>
</feature>
<dbReference type="CDD" id="cd10567">
    <property type="entry name" value="SWIB-MDM2_like"/>
    <property type="match status" value="2"/>
</dbReference>
<dbReference type="SMART" id="SM00151">
    <property type="entry name" value="SWIB"/>
    <property type="match status" value="2"/>
</dbReference>
<gene>
    <name evidence="8" type="ORF">R1flu_020709</name>
</gene>
<dbReference type="GO" id="GO:0000500">
    <property type="term" value="C:RNA polymerase I upstream activating factor complex"/>
    <property type="evidence" value="ECO:0007669"/>
    <property type="project" value="UniProtKB-ARBA"/>
</dbReference>
<dbReference type="Gene3D" id="1.10.245.10">
    <property type="entry name" value="SWIB/MDM2 domain"/>
    <property type="match status" value="2"/>
</dbReference>
<proteinExistence type="predicted"/>
<dbReference type="PROSITE" id="PS51925">
    <property type="entry name" value="SWIB_MDM2"/>
    <property type="match status" value="2"/>
</dbReference>
<feature type="region of interest" description="Disordered" evidence="5">
    <location>
        <begin position="57"/>
        <end position="107"/>
    </location>
</feature>
<evidence type="ECO:0000256" key="3">
    <source>
        <dbReference type="ARBA" id="ARBA00023163"/>
    </source>
</evidence>
<comment type="caution">
    <text evidence="8">The sequence shown here is derived from an EMBL/GenBank/DDBJ whole genome shotgun (WGS) entry which is preliminary data.</text>
</comment>
<evidence type="ECO:0000313" key="9">
    <source>
        <dbReference type="Proteomes" id="UP001605036"/>
    </source>
</evidence>
<dbReference type="GO" id="GO:0001181">
    <property type="term" value="F:RNA polymerase I general transcription initiation factor activity"/>
    <property type="evidence" value="ECO:0007669"/>
    <property type="project" value="UniProtKB-ARBA"/>
</dbReference>
<dbReference type="Proteomes" id="UP001605036">
    <property type="component" value="Unassembled WGS sequence"/>
</dbReference>
<dbReference type="Pfam" id="PF08766">
    <property type="entry name" value="DEK_C"/>
    <property type="match status" value="1"/>
</dbReference>
<dbReference type="Pfam" id="PF02201">
    <property type="entry name" value="SWIB"/>
    <property type="match status" value="2"/>
</dbReference>
<dbReference type="InterPro" id="IPR014876">
    <property type="entry name" value="DEK_C"/>
</dbReference>
<dbReference type="EMBL" id="JBHFFA010000001">
    <property type="protein sequence ID" value="KAL2652581.1"/>
    <property type="molecule type" value="Genomic_DNA"/>
</dbReference>
<feature type="compositionally biased region" description="Basic and acidic residues" evidence="5">
    <location>
        <begin position="86"/>
        <end position="107"/>
    </location>
</feature>
<evidence type="ECO:0000256" key="5">
    <source>
        <dbReference type="SAM" id="MobiDB-lite"/>
    </source>
</evidence>
<keyword evidence="4" id="KW-0539">Nucleus</keyword>
<dbReference type="InterPro" id="IPR019835">
    <property type="entry name" value="SWIB_domain"/>
</dbReference>
<feature type="domain" description="DEK-C" evidence="7">
    <location>
        <begin position="1"/>
        <end position="56"/>
    </location>
</feature>
<feature type="domain" description="DM2" evidence="6">
    <location>
        <begin position="131"/>
        <end position="208"/>
    </location>
</feature>
<dbReference type="SUPFAM" id="SSF47592">
    <property type="entry name" value="SWIB/MDM2 domain"/>
    <property type="match status" value="2"/>
</dbReference>
<evidence type="ECO:0000256" key="2">
    <source>
        <dbReference type="ARBA" id="ARBA00023015"/>
    </source>
</evidence>
<organism evidence="8 9">
    <name type="scientific">Riccia fluitans</name>
    <dbReference type="NCBI Taxonomy" id="41844"/>
    <lineage>
        <taxon>Eukaryota</taxon>
        <taxon>Viridiplantae</taxon>
        <taxon>Streptophyta</taxon>
        <taxon>Embryophyta</taxon>
        <taxon>Marchantiophyta</taxon>
        <taxon>Marchantiopsida</taxon>
        <taxon>Marchantiidae</taxon>
        <taxon>Marchantiales</taxon>
        <taxon>Ricciaceae</taxon>
        <taxon>Riccia</taxon>
    </lineage>
</organism>
<evidence type="ECO:0008006" key="10">
    <source>
        <dbReference type="Google" id="ProtNLM"/>
    </source>
</evidence>
<keyword evidence="2" id="KW-0805">Transcription regulation</keyword>
<evidence type="ECO:0000259" key="7">
    <source>
        <dbReference type="PROSITE" id="PS51998"/>
    </source>
</evidence>
<dbReference type="PROSITE" id="PS51998">
    <property type="entry name" value="DEK_C"/>
    <property type="match status" value="1"/>
</dbReference>
<evidence type="ECO:0000256" key="1">
    <source>
        <dbReference type="ARBA" id="ARBA00004123"/>
    </source>
</evidence>
<dbReference type="InterPro" id="IPR036885">
    <property type="entry name" value="SWIB_MDM2_dom_sf"/>
</dbReference>